<organism evidence="1 2">
    <name type="scientific">Hoylesella marshii DSM 16973 = JCM 13450</name>
    <dbReference type="NCBI Taxonomy" id="862515"/>
    <lineage>
        <taxon>Bacteria</taxon>
        <taxon>Pseudomonadati</taxon>
        <taxon>Bacteroidota</taxon>
        <taxon>Bacteroidia</taxon>
        <taxon>Bacteroidales</taxon>
        <taxon>Prevotellaceae</taxon>
        <taxon>Hoylesella</taxon>
    </lineage>
</organism>
<accession>E0NSC8</accession>
<comment type="caution">
    <text evidence="1">The sequence shown here is derived from an EMBL/GenBank/DDBJ whole genome shotgun (WGS) entry which is preliminary data.</text>
</comment>
<proteinExistence type="predicted"/>
<evidence type="ECO:0000313" key="2">
    <source>
        <dbReference type="Proteomes" id="UP000004394"/>
    </source>
</evidence>
<dbReference type="HOGENOM" id="CLU_213321_0_0_10"/>
<sequence>MLPFRRPFGAFPFCACLTGASPLPVFHRLSEALSFTKASS</sequence>
<dbReference type="EMBL" id="AEEI01000035">
    <property type="protein sequence ID" value="EFM01984.1"/>
    <property type="molecule type" value="Genomic_DNA"/>
</dbReference>
<dbReference type="BioCyc" id="PMAR862515-HMP:GMOO-1096-MONOMER"/>
<name>E0NSC8_9BACT</name>
<gene>
    <name evidence="1" type="ORF">HMPREF0658_1079</name>
</gene>
<dbReference type="AlphaFoldDB" id="E0NSC8"/>
<reference evidence="1" key="1">
    <citation type="submission" date="2010-07" db="EMBL/GenBank/DDBJ databases">
        <authorList>
            <person name="Muzny D."/>
            <person name="Qin X."/>
            <person name="Deng J."/>
            <person name="Jiang H."/>
            <person name="Liu Y."/>
            <person name="Qu J."/>
            <person name="Song X.-Z."/>
            <person name="Zhang L."/>
            <person name="Thornton R."/>
            <person name="Coyle M."/>
            <person name="Francisco L."/>
            <person name="Jackson L."/>
            <person name="Javaid M."/>
            <person name="Korchina V."/>
            <person name="Kovar C."/>
            <person name="Mata R."/>
            <person name="Mathew T."/>
            <person name="Ngo R."/>
            <person name="Nguyen L."/>
            <person name="Nguyen N."/>
            <person name="Okwuonu G."/>
            <person name="Ongeri F."/>
            <person name="Pham C."/>
            <person name="Simmons D."/>
            <person name="Wilczek-Boney K."/>
            <person name="Hale W."/>
            <person name="Jakkamsetti A."/>
            <person name="Pham P."/>
            <person name="Ruth R."/>
            <person name="San Lucas F."/>
            <person name="Warren J."/>
            <person name="Zhang J."/>
            <person name="Zhao Z."/>
            <person name="Zhou C."/>
            <person name="Zhu D."/>
            <person name="Lee S."/>
            <person name="Bess C."/>
            <person name="Blankenburg K."/>
            <person name="Forbes L."/>
            <person name="Fu Q."/>
            <person name="Gubbala S."/>
            <person name="Hirani K."/>
            <person name="Jayaseelan J.C."/>
            <person name="Lara F."/>
            <person name="Munidasa M."/>
            <person name="Palculict T."/>
            <person name="Patil S."/>
            <person name="Pu L.-L."/>
            <person name="Saada N."/>
            <person name="Tang L."/>
            <person name="Weissenberger G."/>
            <person name="Zhu Y."/>
            <person name="Hemphill L."/>
            <person name="Shang Y."/>
            <person name="Youmans B."/>
            <person name="Ayvaz T."/>
            <person name="Ross M."/>
            <person name="Santibanez J."/>
            <person name="Aqrawi P."/>
            <person name="Gross S."/>
            <person name="Joshi V."/>
            <person name="Fowler G."/>
            <person name="Nazareth L."/>
            <person name="Reid J."/>
            <person name="Worley K."/>
            <person name="Petrosino J."/>
            <person name="Highlander S."/>
            <person name="Gibbs R."/>
        </authorList>
    </citation>
    <scope>NUCLEOTIDE SEQUENCE [LARGE SCALE GENOMIC DNA]</scope>
    <source>
        <strain evidence="1">DSM 16973</strain>
    </source>
</reference>
<evidence type="ECO:0000313" key="1">
    <source>
        <dbReference type="EMBL" id="EFM01984.1"/>
    </source>
</evidence>
<dbReference type="Proteomes" id="UP000004394">
    <property type="component" value="Unassembled WGS sequence"/>
</dbReference>
<keyword evidence="2" id="KW-1185">Reference proteome</keyword>
<protein>
    <submittedName>
        <fullName evidence="1">Uncharacterized protein</fullName>
    </submittedName>
</protein>